<evidence type="ECO:0000256" key="4">
    <source>
        <dbReference type="ARBA" id="ARBA00022989"/>
    </source>
</evidence>
<dbReference type="SUPFAM" id="SSF103473">
    <property type="entry name" value="MFS general substrate transporter"/>
    <property type="match status" value="1"/>
</dbReference>
<dbReference type="Pfam" id="PF07690">
    <property type="entry name" value="MFS_1"/>
    <property type="match status" value="1"/>
</dbReference>
<keyword evidence="3 6" id="KW-0812">Transmembrane</keyword>
<feature type="transmembrane region" description="Helical" evidence="6">
    <location>
        <begin position="112"/>
        <end position="136"/>
    </location>
</feature>
<gene>
    <name evidence="7" type="ORF">IE077_001605</name>
</gene>
<feature type="transmembrane region" description="Helical" evidence="6">
    <location>
        <begin position="351"/>
        <end position="372"/>
    </location>
</feature>
<evidence type="ECO:0000313" key="8">
    <source>
        <dbReference type="Proteomes" id="UP000823046"/>
    </source>
</evidence>
<organism evidence="7 8">
    <name type="scientific">Cardiosporidium cionae</name>
    <dbReference type="NCBI Taxonomy" id="476202"/>
    <lineage>
        <taxon>Eukaryota</taxon>
        <taxon>Sar</taxon>
        <taxon>Alveolata</taxon>
        <taxon>Apicomplexa</taxon>
        <taxon>Aconoidasida</taxon>
        <taxon>Nephromycida</taxon>
        <taxon>Cardiosporidium</taxon>
    </lineage>
</organism>
<dbReference type="Proteomes" id="UP000823046">
    <property type="component" value="Unassembled WGS sequence"/>
</dbReference>
<dbReference type="InterPro" id="IPR036259">
    <property type="entry name" value="MFS_trans_sf"/>
</dbReference>
<feature type="transmembrane region" description="Helical" evidence="6">
    <location>
        <begin position="142"/>
        <end position="169"/>
    </location>
</feature>
<feature type="transmembrane region" description="Helical" evidence="6">
    <location>
        <begin position="378"/>
        <end position="399"/>
    </location>
</feature>
<feature type="transmembrane region" description="Helical" evidence="6">
    <location>
        <begin position="256"/>
        <end position="278"/>
    </location>
</feature>
<name>A0ABQ7JCP3_9APIC</name>
<dbReference type="InterPro" id="IPR011701">
    <property type="entry name" value="MFS"/>
</dbReference>
<feature type="transmembrane region" description="Helical" evidence="6">
    <location>
        <begin position="83"/>
        <end position="105"/>
    </location>
</feature>
<feature type="transmembrane region" description="Helical" evidence="6">
    <location>
        <begin position="201"/>
        <end position="220"/>
    </location>
</feature>
<evidence type="ECO:0000256" key="3">
    <source>
        <dbReference type="ARBA" id="ARBA00022692"/>
    </source>
</evidence>
<sequence>MQPNLALSPWKYWKPIFGSVLIHFSLGCIHCFGNFAIYSLSFMRSNDGSSFRLKDAGIFYATMLLSQWVVSCCIYDLQILFGLQWLMFIGSYLVSFGIICSYFTAHSFLGFLLTYGIITNIGYGLSYSTSIAYSTYWIEKKFMARIVGLLCAARAMGIIVCAPLQILFLNPQNISADISPYSDSPNEKYFSDSGILNRIPYLFLYQGAALLIIQIVAWALSSPTPKIVDATATIDDIESDEVVQTKASLLRNRHFWLLYGIVLTYYIAASFFQSYWKILCTQEFSFKERYLSYLGSFLAVADILGRFLFGCISDSMGIHETMIVVSGAHVILLICMRKLMDDFCLNFSTAFSYVSTGRFLSSIVLGFFLWASSNDLRYFKTISLLCIPSFTSFILALSLKWSNKKPSHGLHIRTSSVEKEQ</sequence>
<dbReference type="Gene3D" id="1.20.1250.20">
    <property type="entry name" value="MFS general substrate transporter like domains"/>
    <property type="match status" value="2"/>
</dbReference>
<keyword evidence="2" id="KW-0813">Transport</keyword>
<keyword evidence="5 6" id="KW-0472">Membrane</keyword>
<comment type="subcellular location">
    <subcellularLocation>
        <location evidence="1">Membrane</location>
        <topology evidence="1">Multi-pass membrane protein</topology>
    </subcellularLocation>
</comment>
<comment type="caution">
    <text evidence="7">The sequence shown here is derived from an EMBL/GenBank/DDBJ whole genome shotgun (WGS) entry which is preliminary data.</text>
</comment>
<evidence type="ECO:0000256" key="2">
    <source>
        <dbReference type="ARBA" id="ARBA00022448"/>
    </source>
</evidence>
<protein>
    <submittedName>
        <fullName evidence="7">Uncharacterized protein</fullName>
    </submittedName>
</protein>
<dbReference type="PANTHER" id="PTHR43385">
    <property type="entry name" value="RIBOFLAVIN TRANSPORTER RIBJ"/>
    <property type="match status" value="1"/>
</dbReference>
<feature type="transmembrane region" description="Helical" evidence="6">
    <location>
        <begin position="12"/>
        <end position="37"/>
    </location>
</feature>
<dbReference type="InterPro" id="IPR052983">
    <property type="entry name" value="MFS_Riboflavin_Transporter"/>
</dbReference>
<feature type="transmembrane region" description="Helical" evidence="6">
    <location>
        <begin position="290"/>
        <end position="309"/>
    </location>
</feature>
<evidence type="ECO:0000256" key="5">
    <source>
        <dbReference type="ARBA" id="ARBA00023136"/>
    </source>
</evidence>
<feature type="transmembrane region" description="Helical" evidence="6">
    <location>
        <begin position="321"/>
        <end position="339"/>
    </location>
</feature>
<proteinExistence type="predicted"/>
<reference evidence="7 8" key="1">
    <citation type="journal article" date="2020" name="bioRxiv">
        <title>Metabolic contributions of an alphaproteobacterial endosymbiont in the apicomplexan Cardiosporidium cionae.</title>
        <authorList>
            <person name="Hunter E.S."/>
            <person name="Paight C.J."/>
            <person name="Lane C.E."/>
        </authorList>
    </citation>
    <scope>NUCLEOTIDE SEQUENCE [LARGE SCALE GENOMIC DNA]</scope>
    <source>
        <strain evidence="7">ESH_2018</strain>
    </source>
</reference>
<dbReference type="EMBL" id="JADAQX010000129">
    <property type="protein sequence ID" value="KAF8821773.1"/>
    <property type="molecule type" value="Genomic_DNA"/>
</dbReference>
<accession>A0ABQ7JCP3</accession>
<evidence type="ECO:0000256" key="1">
    <source>
        <dbReference type="ARBA" id="ARBA00004141"/>
    </source>
</evidence>
<evidence type="ECO:0000313" key="7">
    <source>
        <dbReference type="EMBL" id="KAF8821773.1"/>
    </source>
</evidence>
<keyword evidence="4 6" id="KW-1133">Transmembrane helix</keyword>
<evidence type="ECO:0000256" key="6">
    <source>
        <dbReference type="SAM" id="Phobius"/>
    </source>
</evidence>
<keyword evidence="8" id="KW-1185">Reference proteome</keyword>
<dbReference type="PANTHER" id="PTHR43385:SF1">
    <property type="entry name" value="RIBOFLAVIN TRANSPORTER RIBJ"/>
    <property type="match status" value="1"/>
</dbReference>